<protein>
    <submittedName>
        <fullName evidence="2">Circadian clock KaiB family protein</fullName>
    </submittedName>
</protein>
<dbReference type="GO" id="GO:0048511">
    <property type="term" value="P:rhythmic process"/>
    <property type="evidence" value="ECO:0007669"/>
    <property type="project" value="InterPro"/>
</dbReference>
<dbReference type="SMART" id="SM01248">
    <property type="entry name" value="KaiB"/>
    <property type="match status" value="1"/>
</dbReference>
<dbReference type="Pfam" id="PF07689">
    <property type="entry name" value="KaiB"/>
    <property type="match status" value="1"/>
</dbReference>
<dbReference type="EMBL" id="CP063311">
    <property type="protein sequence ID" value="QOV21669.1"/>
    <property type="molecule type" value="Genomic_DNA"/>
</dbReference>
<proteinExistence type="predicted"/>
<sequence>MITDKLSKPQLFKGIALFTPGGDLIYCIDPHKQGRWHLHLCAALQEILDLPEPPHFLVPCYTATIDHWLDPHTHEIKTFAEAYPYVMRHQALLNAIFGTDLVWQTAPRQEGLCDHMVLATYRSTFPQLWEDHDLIVDLDYSGAQLQSDIPMNLTQKLKLQAECYVLRLFVAGHSLNTQRILQNLHALLERSLGYPYTMKVIDVLTNPEQAEIDQVSATPTLVKVWPQPIRRIVGDIDNVDKLLQMLAAEDIINKRPQIS</sequence>
<evidence type="ECO:0000259" key="1">
    <source>
        <dbReference type="SMART" id="SM01248"/>
    </source>
</evidence>
<dbReference type="InterPro" id="IPR011649">
    <property type="entry name" value="KaiB_domain"/>
</dbReference>
<dbReference type="PANTHER" id="PTHR41709:SF2">
    <property type="entry name" value="CIRCADIAN CLOCK PROTEIN KAIB2"/>
    <property type="match status" value="1"/>
</dbReference>
<accession>A0A7U3RYH4</accession>
<name>A0A7U3RYH4_9CYAN</name>
<dbReference type="Gene3D" id="3.40.30.10">
    <property type="entry name" value="Glutaredoxin"/>
    <property type="match status" value="1"/>
</dbReference>
<dbReference type="InterPro" id="IPR036249">
    <property type="entry name" value="Thioredoxin-like_sf"/>
</dbReference>
<dbReference type="InterPro" id="IPR039022">
    <property type="entry name" value="KaiB-like"/>
</dbReference>
<organism evidence="2 3">
    <name type="scientific">Anabaenopsis elenkinii CCIBt3563</name>
    <dbReference type="NCBI Taxonomy" id="2779889"/>
    <lineage>
        <taxon>Bacteria</taxon>
        <taxon>Bacillati</taxon>
        <taxon>Cyanobacteriota</taxon>
        <taxon>Cyanophyceae</taxon>
        <taxon>Nostocales</taxon>
        <taxon>Nodulariaceae</taxon>
        <taxon>Anabaenopsis</taxon>
    </lineage>
</organism>
<dbReference type="KEGG" id="aee:IM676_13110"/>
<gene>
    <name evidence="2" type="ORF">IM676_13110</name>
</gene>
<dbReference type="RefSeq" id="WP_200987317.1">
    <property type="nucleotide sequence ID" value="NZ_CP063311.1"/>
</dbReference>
<dbReference type="SUPFAM" id="SSF52833">
    <property type="entry name" value="Thioredoxin-like"/>
    <property type="match status" value="1"/>
</dbReference>
<evidence type="ECO:0000313" key="3">
    <source>
        <dbReference type="Proteomes" id="UP000593846"/>
    </source>
</evidence>
<dbReference type="CDD" id="cd02978">
    <property type="entry name" value="KaiB_like"/>
    <property type="match status" value="1"/>
</dbReference>
<dbReference type="Proteomes" id="UP000593846">
    <property type="component" value="Chromosome"/>
</dbReference>
<keyword evidence="3" id="KW-1185">Reference proteome</keyword>
<dbReference type="PANTHER" id="PTHR41709">
    <property type="entry name" value="KAIB-LIKE PROTEIN 1"/>
    <property type="match status" value="1"/>
</dbReference>
<dbReference type="AlphaFoldDB" id="A0A7U3RYH4"/>
<reference evidence="3" key="1">
    <citation type="submission" date="2020-10" db="EMBL/GenBank/DDBJ databases">
        <title>Genome-based taxonomic classification of the species Anabaenopsis elenkinii.</title>
        <authorList>
            <person name="Delbaje E."/>
            <person name="Andreote A.P.D."/>
            <person name="Pellegrinetti T.A."/>
            <person name="Cruz R.B."/>
            <person name="Branco L.H.Z."/>
            <person name="Fiore M.F."/>
        </authorList>
    </citation>
    <scope>NUCLEOTIDE SEQUENCE [LARGE SCALE GENOMIC DNA]</scope>
    <source>
        <strain evidence="3">CCIBt3563</strain>
    </source>
</reference>
<feature type="domain" description="KaiB" evidence="1">
    <location>
        <begin position="167"/>
        <end position="248"/>
    </location>
</feature>
<evidence type="ECO:0000313" key="2">
    <source>
        <dbReference type="EMBL" id="QOV21669.1"/>
    </source>
</evidence>